<name>A0A7I7JTK2_9MYCO</name>
<sequence length="147" mass="17003">MTMNLELVKIPRRQGAQPFGSDHTGYSFTWFRGISDTDKYTNYRVMLDGVEVARLVTDEMVCLEAYGDAVQYQDAALEIQTFEVRKDHRRQGIGRAVVAELRRQFPDRRLVALSQDEQSDQFWGSGMGWERFVNRDAKCRPAYVQVS</sequence>
<feature type="domain" description="N-acetyltransferase" evidence="1">
    <location>
        <begin position="73"/>
        <end position="128"/>
    </location>
</feature>
<dbReference type="AlphaFoldDB" id="A0A7I7JTK2"/>
<dbReference type="InterPro" id="IPR016181">
    <property type="entry name" value="Acyl_CoA_acyltransferase"/>
</dbReference>
<accession>A0A7I7JTK2</accession>
<evidence type="ECO:0000313" key="3">
    <source>
        <dbReference type="Proteomes" id="UP000466997"/>
    </source>
</evidence>
<dbReference type="CDD" id="cd04301">
    <property type="entry name" value="NAT_SF"/>
    <property type="match status" value="1"/>
</dbReference>
<proteinExistence type="predicted"/>
<dbReference type="Gene3D" id="3.40.630.30">
    <property type="match status" value="1"/>
</dbReference>
<evidence type="ECO:0000259" key="1">
    <source>
        <dbReference type="Pfam" id="PF00583"/>
    </source>
</evidence>
<reference evidence="2 3" key="1">
    <citation type="journal article" date="2019" name="Emerg. Microbes Infect.">
        <title>Comprehensive subspecies identification of 175 nontuberculous mycobacteria species based on 7547 genomic profiles.</title>
        <authorList>
            <person name="Matsumoto Y."/>
            <person name="Kinjo T."/>
            <person name="Motooka D."/>
            <person name="Nabeya D."/>
            <person name="Jung N."/>
            <person name="Uechi K."/>
            <person name="Horii T."/>
            <person name="Iida T."/>
            <person name="Fujita J."/>
            <person name="Nakamura S."/>
        </authorList>
    </citation>
    <scope>NUCLEOTIDE SEQUENCE [LARGE SCALE GENOMIC DNA]</scope>
    <source>
        <strain evidence="2 3">JCM 6391</strain>
    </source>
</reference>
<organism evidence="2 3">
    <name type="scientific">Mycobacterium novum</name>
    <dbReference type="NCBI Taxonomy" id="2492438"/>
    <lineage>
        <taxon>Bacteria</taxon>
        <taxon>Bacillati</taxon>
        <taxon>Actinomycetota</taxon>
        <taxon>Actinomycetes</taxon>
        <taxon>Mycobacteriales</taxon>
        <taxon>Mycobacteriaceae</taxon>
        <taxon>Mycobacterium</taxon>
    </lineage>
</organism>
<dbReference type="Pfam" id="PF00583">
    <property type="entry name" value="Acetyltransf_1"/>
    <property type="match status" value="1"/>
</dbReference>
<keyword evidence="3" id="KW-1185">Reference proteome</keyword>
<dbReference type="EMBL" id="AP022562">
    <property type="protein sequence ID" value="BBX15103.1"/>
    <property type="molecule type" value="Genomic_DNA"/>
</dbReference>
<gene>
    <name evidence="2" type="ORF">MNVM_41840</name>
</gene>
<dbReference type="KEGG" id="mnm:MNVM_41840"/>
<protein>
    <recommendedName>
        <fullName evidence="1">N-acetyltransferase domain-containing protein</fullName>
    </recommendedName>
</protein>
<dbReference type="GO" id="GO:0016747">
    <property type="term" value="F:acyltransferase activity, transferring groups other than amino-acyl groups"/>
    <property type="evidence" value="ECO:0007669"/>
    <property type="project" value="InterPro"/>
</dbReference>
<dbReference type="SUPFAM" id="SSF55729">
    <property type="entry name" value="Acyl-CoA N-acyltransferases (Nat)"/>
    <property type="match status" value="1"/>
</dbReference>
<dbReference type="Proteomes" id="UP000466997">
    <property type="component" value="Chromosome"/>
</dbReference>
<dbReference type="InterPro" id="IPR000182">
    <property type="entry name" value="GNAT_dom"/>
</dbReference>
<evidence type="ECO:0000313" key="2">
    <source>
        <dbReference type="EMBL" id="BBX15103.1"/>
    </source>
</evidence>